<dbReference type="PRINTS" id="PR00080">
    <property type="entry name" value="SDRFAMILY"/>
</dbReference>
<proteinExistence type="inferred from homology"/>
<dbReference type="InterPro" id="IPR057326">
    <property type="entry name" value="KR_dom"/>
</dbReference>
<evidence type="ECO:0000256" key="2">
    <source>
        <dbReference type="ARBA" id="ARBA00023002"/>
    </source>
</evidence>
<organism evidence="4 5">
    <name type="scientific">Mycolicibacterium neoaurum</name>
    <name type="common">Mycobacterium neoaurum</name>
    <dbReference type="NCBI Taxonomy" id="1795"/>
    <lineage>
        <taxon>Bacteria</taxon>
        <taxon>Bacillati</taxon>
        <taxon>Actinomycetota</taxon>
        <taxon>Actinomycetes</taxon>
        <taxon>Mycobacteriales</taxon>
        <taxon>Mycobacteriaceae</taxon>
        <taxon>Mycolicibacterium</taxon>
    </lineage>
</organism>
<dbReference type="InterPro" id="IPR020904">
    <property type="entry name" value="Sc_DH/Rdtase_CS"/>
</dbReference>
<dbReference type="SUPFAM" id="SSF51735">
    <property type="entry name" value="NAD(P)-binding Rossmann-fold domains"/>
    <property type="match status" value="1"/>
</dbReference>
<feature type="domain" description="Ketoreductase" evidence="3">
    <location>
        <begin position="16"/>
        <end position="199"/>
    </location>
</feature>
<dbReference type="Pfam" id="PF13561">
    <property type="entry name" value="adh_short_C2"/>
    <property type="match status" value="1"/>
</dbReference>
<dbReference type="Gene3D" id="3.40.50.720">
    <property type="entry name" value="NAD(P)-binding Rossmann-like Domain"/>
    <property type="match status" value="1"/>
</dbReference>
<sequence>MRLYRLEEGARQMAGRVVVVTGGSRGLGRAMCRHFAAAGDHVVVSSRKADACDALARELRDAHGVDAVGFGCHVASWDQCDALIDFVEQRFGRIDVLVNNAGMSPHYPSLPELSEELFTKVVGVNFGGPFRLAVRAGDLMRRGDGGSIINITSIAAVHPAPYDLPYAAAKAALNTVTGGLARAFGPTVRVNAVMAGPFDTDVTAAWNDDTVHRIEQSVPLGRIGRPEEIVGAVAYLAGPDASFTTGAILKVDGGMASGLG</sequence>
<gene>
    <name evidence="4" type="ORF">BN1047_00497</name>
</gene>
<dbReference type="Proteomes" id="UP000028864">
    <property type="component" value="Unassembled WGS sequence"/>
</dbReference>
<evidence type="ECO:0000256" key="1">
    <source>
        <dbReference type="ARBA" id="ARBA00006484"/>
    </source>
</evidence>
<dbReference type="PRINTS" id="PR00081">
    <property type="entry name" value="GDHRDH"/>
</dbReference>
<dbReference type="PANTHER" id="PTHR43943:SF2">
    <property type="entry name" value="DEHYDROGENASE_REDUCTASE 4"/>
    <property type="match status" value="1"/>
</dbReference>
<dbReference type="InterPro" id="IPR002347">
    <property type="entry name" value="SDR_fam"/>
</dbReference>
<protein>
    <submittedName>
        <fullName evidence="4">Short chain dehydrogenase/reductase</fullName>
    </submittedName>
</protein>
<evidence type="ECO:0000313" key="5">
    <source>
        <dbReference type="Proteomes" id="UP000028864"/>
    </source>
</evidence>
<dbReference type="InterPro" id="IPR036291">
    <property type="entry name" value="NAD(P)-bd_dom_sf"/>
</dbReference>
<dbReference type="NCBIfam" id="NF005559">
    <property type="entry name" value="PRK07231.1"/>
    <property type="match status" value="1"/>
</dbReference>
<dbReference type="PROSITE" id="PS00061">
    <property type="entry name" value="ADH_SHORT"/>
    <property type="match status" value="1"/>
</dbReference>
<dbReference type="EMBL" id="LK021337">
    <property type="protein sequence ID" value="CDQ42641.1"/>
    <property type="molecule type" value="Genomic_DNA"/>
</dbReference>
<name>A0AAV2WEV5_MYCNE</name>
<accession>A0AAV2WEV5</accession>
<dbReference type="GO" id="GO:0016491">
    <property type="term" value="F:oxidoreductase activity"/>
    <property type="evidence" value="ECO:0007669"/>
    <property type="project" value="UniProtKB-KW"/>
</dbReference>
<reference evidence="4" key="2">
    <citation type="submission" date="2015-09" db="EMBL/GenBank/DDBJ databases">
        <title>Draft genome sequence of Mycobacterium neoaurum DSM 44074.</title>
        <authorList>
            <person name="Croce O."/>
            <person name="Robert C."/>
            <person name="Raoult D."/>
            <person name="Drancourt M."/>
        </authorList>
    </citation>
    <scope>NUCLEOTIDE SEQUENCE</scope>
    <source>
        <strain evidence="4">DSM 44074</strain>
    </source>
</reference>
<dbReference type="AlphaFoldDB" id="A0AAV2WEV5"/>
<dbReference type="CDD" id="cd05233">
    <property type="entry name" value="SDR_c"/>
    <property type="match status" value="1"/>
</dbReference>
<dbReference type="PANTHER" id="PTHR43943">
    <property type="entry name" value="DEHYDROGENASE/REDUCTASE (SDR FAMILY) MEMBER 4"/>
    <property type="match status" value="1"/>
</dbReference>
<keyword evidence="2" id="KW-0560">Oxidoreductase</keyword>
<dbReference type="SMART" id="SM00822">
    <property type="entry name" value="PKS_KR"/>
    <property type="match status" value="1"/>
</dbReference>
<dbReference type="FunFam" id="3.40.50.720:FF:000084">
    <property type="entry name" value="Short-chain dehydrogenase reductase"/>
    <property type="match status" value="1"/>
</dbReference>
<evidence type="ECO:0000259" key="3">
    <source>
        <dbReference type="SMART" id="SM00822"/>
    </source>
</evidence>
<reference evidence="4" key="1">
    <citation type="submission" date="2014-05" db="EMBL/GenBank/DDBJ databases">
        <authorList>
            <person name="Urmite Genomes"/>
        </authorList>
    </citation>
    <scope>NUCLEOTIDE SEQUENCE</scope>
    <source>
        <strain evidence="4">DSM 44074</strain>
    </source>
</reference>
<comment type="similarity">
    <text evidence="1">Belongs to the short-chain dehydrogenases/reductases (SDR) family.</text>
</comment>
<evidence type="ECO:0000313" key="4">
    <source>
        <dbReference type="EMBL" id="CDQ42641.1"/>
    </source>
</evidence>